<comment type="caution">
    <text evidence="1">The sequence shown here is derived from an EMBL/GenBank/DDBJ whole genome shotgun (WGS) entry which is preliminary data.</text>
</comment>
<protein>
    <submittedName>
        <fullName evidence="1">Uncharacterized protein</fullName>
    </submittedName>
</protein>
<accession>A0AB34IBY5</accession>
<evidence type="ECO:0000313" key="1">
    <source>
        <dbReference type="EMBL" id="KAL1495321.1"/>
    </source>
</evidence>
<evidence type="ECO:0000313" key="2">
    <source>
        <dbReference type="Proteomes" id="UP001515480"/>
    </source>
</evidence>
<dbReference type="AlphaFoldDB" id="A0AB34IBY5"/>
<keyword evidence="2" id="KW-1185">Reference proteome</keyword>
<dbReference type="Proteomes" id="UP001515480">
    <property type="component" value="Unassembled WGS sequence"/>
</dbReference>
<dbReference type="EMBL" id="JBGBPQ010000033">
    <property type="protein sequence ID" value="KAL1495321.1"/>
    <property type="molecule type" value="Genomic_DNA"/>
</dbReference>
<proteinExistence type="predicted"/>
<reference evidence="1 2" key="1">
    <citation type="journal article" date="2024" name="Science">
        <title>Giant polyketide synthase enzymes in the biosynthesis of giant marine polyether toxins.</title>
        <authorList>
            <person name="Fallon T.R."/>
            <person name="Shende V.V."/>
            <person name="Wierzbicki I.H."/>
            <person name="Pendleton A.L."/>
            <person name="Watervoot N.F."/>
            <person name="Auber R.P."/>
            <person name="Gonzalez D.J."/>
            <person name="Wisecaver J.H."/>
            <person name="Moore B.S."/>
        </authorList>
    </citation>
    <scope>NUCLEOTIDE SEQUENCE [LARGE SCALE GENOMIC DNA]</scope>
    <source>
        <strain evidence="1 2">12B1</strain>
    </source>
</reference>
<sequence>MADAAGAAPREVFSYAYAGAHADAAATFAARGSMELFFSTDVDGAEMDNLLPADFPIKRCGGGLSSIAYGDFAKALMAAHRGRQREYPGYMQAALAARAAATEAQRAALTLNVADLEATEGAPPAAAGAEDPEDTRGFLMQLTYGSLGSQHGQLALARLTHGLGCHAGHVFRRTTGFRRGMHCLSQAAAVVTGLAVADMEPQEVAEAVSSELRAIAWGTEFEHLGAELGEMKWTQLRKELDLGRPAEWSKAATRARLLAERFHGVTGGPRFTAVAAVVRGREPATSRSLTSPEACALAEEVAVRILMLVVE</sequence>
<name>A0AB34IBY5_PRYPA</name>
<organism evidence="1 2">
    <name type="scientific">Prymnesium parvum</name>
    <name type="common">Toxic golden alga</name>
    <dbReference type="NCBI Taxonomy" id="97485"/>
    <lineage>
        <taxon>Eukaryota</taxon>
        <taxon>Haptista</taxon>
        <taxon>Haptophyta</taxon>
        <taxon>Prymnesiophyceae</taxon>
        <taxon>Prymnesiales</taxon>
        <taxon>Prymnesiaceae</taxon>
        <taxon>Prymnesium</taxon>
    </lineage>
</organism>
<gene>
    <name evidence="1" type="ORF">AB1Y20_017178</name>
</gene>